<dbReference type="InterPro" id="IPR001763">
    <property type="entry name" value="Rhodanese-like_dom"/>
</dbReference>
<dbReference type="Proteomes" id="UP000185783">
    <property type="component" value="Unassembled WGS sequence"/>
</dbReference>
<dbReference type="RefSeq" id="WP_028480843.1">
    <property type="nucleotide sequence ID" value="NZ_LVVZ01000019.1"/>
</dbReference>
<dbReference type="SMART" id="SM00450">
    <property type="entry name" value="RHOD"/>
    <property type="match status" value="2"/>
</dbReference>
<name>A0A1U7JFW3_9HYPH</name>
<evidence type="ECO:0000256" key="8">
    <source>
        <dbReference type="ARBA" id="ARBA00078354"/>
    </source>
</evidence>
<comment type="subcellular location">
    <subcellularLocation>
        <location evidence="1">Cytoplasm</location>
    </subcellularLocation>
</comment>
<accession>A0A1U7JFW3</accession>
<dbReference type="GO" id="GO:0016784">
    <property type="term" value="F:3-mercaptopyruvate sulfurtransferase activity"/>
    <property type="evidence" value="ECO:0007669"/>
    <property type="project" value="UniProtKB-EC"/>
</dbReference>
<reference evidence="10 11" key="1">
    <citation type="submission" date="2016-03" db="EMBL/GenBank/DDBJ databases">
        <title>Genome sequence of Nesiotobacter sp. nov., a moderately halophilic alphaproteobacterium isolated from the Yellow Sea, China.</title>
        <authorList>
            <person name="Zhang G."/>
            <person name="Zhang R."/>
        </authorList>
    </citation>
    <scope>NUCLEOTIDE SEQUENCE [LARGE SCALE GENOMIC DNA]</scope>
    <source>
        <strain evidence="10 11">WB1-6</strain>
    </source>
</reference>
<dbReference type="EMBL" id="LVVZ01000019">
    <property type="protein sequence ID" value="OKL43607.1"/>
    <property type="molecule type" value="Genomic_DNA"/>
</dbReference>
<proteinExistence type="predicted"/>
<feature type="domain" description="Rhodanese" evidence="9">
    <location>
        <begin position="17"/>
        <end position="134"/>
    </location>
</feature>
<gene>
    <name evidence="10" type="ORF">A3843_13355</name>
</gene>
<dbReference type="CDD" id="cd01449">
    <property type="entry name" value="TST_Repeat_2"/>
    <property type="match status" value="1"/>
</dbReference>
<organism evidence="10 11">
    <name type="scientific">Pseudovibrio exalbescens</name>
    <dbReference type="NCBI Taxonomy" id="197461"/>
    <lineage>
        <taxon>Bacteria</taxon>
        <taxon>Pseudomonadati</taxon>
        <taxon>Pseudomonadota</taxon>
        <taxon>Alphaproteobacteria</taxon>
        <taxon>Hyphomicrobiales</taxon>
        <taxon>Stappiaceae</taxon>
        <taxon>Pseudovibrio</taxon>
    </lineage>
</organism>
<dbReference type="NCBIfam" id="NF008557">
    <property type="entry name" value="PRK11493.1"/>
    <property type="match status" value="1"/>
</dbReference>
<dbReference type="AlphaFoldDB" id="A0A1U7JFW3"/>
<dbReference type="PROSITE" id="PS50206">
    <property type="entry name" value="RHODANESE_3"/>
    <property type="match status" value="2"/>
</dbReference>
<keyword evidence="4" id="KW-0677">Repeat</keyword>
<evidence type="ECO:0000256" key="6">
    <source>
        <dbReference type="ARBA" id="ARBA00066832"/>
    </source>
</evidence>
<dbReference type="PANTHER" id="PTHR11364:SF27">
    <property type="entry name" value="SULFURTRANSFERASE"/>
    <property type="match status" value="1"/>
</dbReference>
<feature type="domain" description="Rhodanese" evidence="9">
    <location>
        <begin position="164"/>
        <end position="277"/>
    </location>
</feature>
<evidence type="ECO:0000256" key="7">
    <source>
        <dbReference type="ARBA" id="ARBA00070833"/>
    </source>
</evidence>
<dbReference type="FunFam" id="3.40.250.10:FF:000001">
    <property type="entry name" value="Sulfurtransferase"/>
    <property type="match status" value="1"/>
</dbReference>
<dbReference type="PANTHER" id="PTHR11364">
    <property type="entry name" value="THIOSULFATE SULFERTANSFERASE"/>
    <property type="match status" value="1"/>
</dbReference>
<comment type="catalytic activity">
    <reaction evidence="5">
        <text>2-oxo-3-sulfanylpropanoate + [thioredoxin]-dithiol = [thioredoxin]-disulfide + hydrogen sulfide + pyruvate + H(+)</text>
        <dbReference type="Rhea" id="RHEA:21740"/>
        <dbReference type="Rhea" id="RHEA-COMP:10698"/>
        <dbReference type="Rhea" id="RHEA-COMP:10700"/>
        <dbReference type="ChEBI" id="CHEBI:15361"/>
        <dbReference type="ChEBI" id="CHEBI:15378"/>
        <dbReference type="ChEBI" id="CHEBI:29919"/>
        <dbReference type="ChEBI" id="CHEBI:29950"/>
        <dbReference type="ChEBI" id="CHEBI:50058"/>
        <dbReference type="ChEBI" id="CHEBI:57678"/>
        <dbReference type="EC" id="2.8.1.2"/>
    </reaction>
    <physiologicalReaction direction="left-to-right" evidence="5">
        <dbReference type="Rhea" id="RHEA:21741"/>
    </physiologicalReaction>
</comment>
<keyword evidence="3" id="KW-0808">Transferase</keyword>
<evidence type="ECO:0000256" key="3">
    <source>
        <dbReference type="ARBA" id="ARBA00022679"/>
    </source>
</evidence>
<dbReference type="InterPro" id="IPR045078">
    <property type="entry name" value="TST/MPST-like"/>
</dbReference>
<evidence type="ECO:0000313" key="11">
    <source>
        <dbReference type="Proteomes" id="UP000185783"/>
    </source>
</evidence>
<evidence type="ECO:0000256" key="5">
    <source>
        <dbReference type="ARBA" id="ARBA00051793"/>
    </source>
</evidence>
<keyword evidence="11" id="KW-1185">Reference proteome</keyword>
<evidence type="ECO:0000259" key="9">
    <source>
        <dbReference type="PROSITE" id="PS50206"/>
    </source>
</evidence>
<evidence type="ECO:0000256" key="2">
    <source>
        <dbReference type="ARBA" id="ARBA00022490"/>
    </source>
</evidence>
<dbReference type="CDD" id="cd01448">
    <property type="entry name" value="TST_Repeat_1"/>
    <property type="match status" value="1"/>
</dbReference>
<dbReference type="InterPro" id="IPR036873">
    <property type="entry name" value="Rhodanese-like_dom_sf"/>
</dbReference>
<dbReference type="GO" id="GO:0004792">
    <property type="term" value="F:thiosulfate-cyanide sulfurtransferase activity"/>
    <property type="evidence" value="ECO:0007669"/>
    <property type="project" value="InterPro"/>
</dbReference>
<dbReference type="FunFam" id="3.40.250.10:FF:000015">
    <property type="entry name" value="Sulfurtransferase"/>
    <property type="match status" value="1"/>
</dbReference>
<dbReference type="Gene3D" id="3.40.250.10">
    <property type="entry name" value="Rhodanese-like domain"/>
    <property type="match status" value="2"/>
</dbReference>
<dbReference type="GO" id="GO:0005737">
    <property type="term" value="C:cytoplasm"/>
    <property type="evidence" value="ECO:0007669"/>
    <property type="project" value="UniProtKB-SubCell"/>
</dbReference>
<dbReference type="STRING" id="197461.A3843_13355"/>
<keyword evidence="2" id="KW-0963">Cytoplasm</keyword>
<dbReference type="SUPFAM" id="SSF52821">
    <property type="entry name" value="Rhodanese/Cell cycle control phosphatase"/>
    <property type="match status" value="2"/>
</dbReference>
<evidence type="ECO:0000256" key="4">
    <source>
        <dbReference type="ARBA" id="ARBA00022737"/>
    </source>
</evidence>
<dbReference type="PROSITE" id="PS00380">
    <property type="entry name" value="RHODANESE_1"/>
    <property type="match status" value="1"/>
</dbReference>
<comment type="caution">
    <text evidence="10">The sequence shown here is derived from an EMBL/GenBank/DDBJ whole genome shotgun (WGS) entry which is preliminary data.</text>
</comment>
<evidence type="ECO:0000313" key="10">
    <source>
        <dbReference type="EMBL" id="OKL43607.1"/>
    </source>
</evidence>
<sequence length="281" mass="30585">MPVTPLVTTQWLRDNLERSDLVILDASFHLAATQRDPREEFRQVHIPGAQFFDIEYIADPTTDLPHMLPTDNDFIEKVSALGVGNDKTIVVYDACGIFSAPRAWWMLRIFGLENVHVLDGGLPKWQAEGHPVTDKITKPARGTLTGALDRSKVYDLDVVQEVVNGAPGLILDARGRGRFTAEDPEPREGMRSGHMPGAKSVPLCDLLIDGCYRPLHELKTIFTEAGVTPQTRAVCTCGSGVTAAGVALALTLTGHDDHAVYDGSWSEWGSRSDTPIATGAD</sequence>
<dbReference type="EC" id="2.8.1.2" evidence="6"/>
<evidence type="ECO:0000256" key="1">
    <source>
        <dbReference type="ARBA" id="ARBA00004496"/>
    </source>
</evidence>
<protein>
    <recommendedName>
        <fullName evidence="7">3-mercaptopyruvate sulfurtransferase</fullName>
        <ecNumber evidence="6">2.8.1.2</ecNumber>
    </recommendedName>
    <alternativeName>
        <fullName evidence="8">Rhodanese-like protein</fullName>
    </alternativeName>
</protein>
<dbReference type="Pfam" id="PF00581">
    <property type="entry name" value="Rhodanese"/>
    <property type="match status" value="2"/>
</dbReference>
<dbReference type="InterPro" id="IPR001307">
    <property type="entry name" value="Thiosulphate_STrfase_CS"/>
</dbReference>